<proteinExistence type="predicted"/>
<dbReference type="OrthoDB" id="9806350at2"/>
<dbReference type="SUPFAM" id="SSF55298">
    <property type="entry name" value="YjgF-like"/>
    <property type="match status" value="1"/>
</dbReference>
<accession>A0A1N6H296</accession>
<dbReference type="PANTHER" id="PTHR43760">
    <property type="entry name" value="ENDORIBONUCLEASE-RELATED"/>
    <property type="match status" value="1"/>
</dbReference>
<gene>
    <name evidence="2" type="ORF">SAMN05444002_3013</name>
</gene>
<evidence type="ECO:0000259" key="1">
    <source>
        <dbReference type="Pfam" id="PF14588"/>
    </source>
</evidence>
<keyword evidence="3" id="KW-1185">Reference proteome</keyword>
<sequence>MPGTFETRLAELGVTLPDAAAPAANYVPFVEAGGLLYVSGQISMADGQMIKGKLGADMEVEVGVAAAKACAISLLAQVKAACGGDLDRLERVVKLTAFVNSTAEFGDQPKVVNGASDFLVEALGDAGRHARSAVSAASLPFGVAVEIEGIFKLK</sequence>
<name>A0A1N6H296_9RHOB</name>
<dbReference type="RefSeq" id="WP_074256966.1">
    <property type="nucleotide sequence ID" value="NZ_FSRL01000001.1"/>
</dbReference>
<dbReference type="InterPro" id="IPR035959">
    <property type="entry name" value="RutC-like_sf"/>
</dbReference>
<protein>
    <submittedName>
        <fullName evidence="2">Enamine deaminase RidA, house cleaning of reactive enamine intermediates, YjgF/YER057c/UK114 family</fullName>
    </submittedName>
</protein>
<evidence type="ECO:0000313" key="2">
    <source>
        <dbReference type="EMBL" id="SIO13948.1"/>
    </source>
</evidence>
<dbReference type="Pfam" id="PF14588">
    <property type="entry name" value="YjgF_endoribonc"/>
    <property type="match status" value="1"/>
</dbReference>
<reference evidence="3" key="1">
    <citation type="submission" date="2016-11" db="EMBL/GenBank/DDBJ databases">
        <authorList>
            <person name="Varghese N."/>
            <person name="Submissions S."/>
        </authorList>
    </citation>
    <scope>NUCLEOTIDE SEQUENCE [LARGE SCALE GENOMIC DNA]</scope>
    <source>
        <strain evidence="3">DSM 29440</strain>
    </source>
</reference>
<dbReference type="Gene3D" id="3.30.1330.40">
    <property type="entry name" value="RutC-like"/>
    <property type="match status" value="1"/>
</dbReference>
<dbReference type="InterPro" id="IPR013813">
    <property type="entry name" value="Endoribo_LPSP/chorism_mut-like"/>
</dbReference>
<dbReference type="PANTHER" id="PTHR43760:SF1">
    <property type="entry name" value="ENDORIBONUCLEASE L-PSP_CHORISMATE MUTASE-LIKE DOMAIN-CONTAINING PROTEIN"/>
    <property type="match status" value="1"/>
</dbReference>
<evidence type="ECO:0000313" key="3">
    <source>
        <dbReference type="Proteomes" id="UP000184932"/>
    </source>
</evidence>
<feature type="domain" description="Endoribonuclease L-PSP/chorismate mutase-like" evidence="1">
    <location>
        <begin position="6"/>
        <end position="140"/>
    </location>
</feature>
<dbReference type="AlphaFoldDB" id="A0A1N6H296"/>
<organism evidence="2 3">
    <name type="scientific">Vannielia litorea</name>
    <dbReference type="NCBI Taxonomy" id="1217970"/>
    <lineage>
        <taxon>Bacteria</taxon>
        <taxon>Pseudomonadati</taxon>
        <taxon>Pseudomonadota</taxon>
        <taxon>Alphaproteobacteria</taxon>
        <taxon>Rhodobacterales</taxon>
        <taxon>Paracoccaceae</taxon>
        <taxon>Vannielia</taxon>
    </lineage>
</organism>
<dbReference type="Proteomes" id="UP000184932">
    <property type="component" value="Unassembled WGS sequence"/>
</dbReference>
<dbReference type="STRING" id="1217970.SAMN05444002_3013"/>
<dbReference type="EMBL" id="FSRL01000001">
    <property type="protein sequence ID" value="SIO13948.1"/>
    <property type="molecule type" value="Genomic_DNA"/>
</dbReference>
<dbReference type="CDD" id="cd02199">
    <property type="entry name" value="YjgF_YER057c_UK114_like_1"/>
    <property type="match status" value="1"/>
</dbReference>